<dbReference type="Proteomes" id="UP000291084">
    <property type="component" value="Chromosome 4"/>
</dbReference>
<name>A0A0S3RV15_PHAAN</name>
<proteinExistence type="predicted"/>
<evidence type="ECO:0000313" key="2">
    <source>
        <dbReference type="Proteomes" id="UP000291084"/>
    </source>
</evidence>
<sequence length="54" mass="5787">MDTTGNKVKPNFAIYGDPKASCLYSLALHALQHHGQEGVGIVVVHNNLFHSANA</sequence>
<dbReference type="EMBL" id="AP015037">
    <property type="protein sequence ID" value="BAT84392.1"/>
    <property type="molecule type" value="Genomic_DNA"/>
</dbReference>
<organism evidence="1 2">
    <name type="scientific">Vigna angularis var. angularis</name>
    <dbReference type="NCBI Taxonomy" id="157739"/>
    <lineage>
        <taxon>Eukaryota</taxon>
        <taxon>Viridiplantae</taxon>
        <taxon>Streptophyta</taxon>
        <taxon>Embryophyta</taxon>
        <taxon>Tracheophyta</taxon>
        <taxon>Spermatophyta</taxon>
        <taxon>Magnoliopsida</taxon>
        <taxon>eudicotyledons</taxon>
        <taxon>Gunneridae</taxon>
        <taxon>Pentapetalae</taxon>
        <taxon>rosids</taxon>
        <taxon>fabids</taxon>
        <taxon>Fabales</taxon>
        <taxon>Fabaceae</taxon>
        <taxon>Papilionoideae</taxon>
        <taxon>50 kb inversion clade</taxon>
        <taxon>NPAAA clade</taxon>
        <taxon>indigoferoid/millettioid clade</taxon>
        <taxon>Phaseoleae</taxon>
        <taxon>Vigna</taxon>
    </lineage>
</organism>
<dbReference type="AlphaFoldDB" id="A0A0S3RV15"/>
<evidence type="ECO:0000313" key="1">
    <source>
        <dbReference type="EMBL" id="BAT84392.1"/>
    </source>
</evidence>
<gene>
    <name evidence="1" type="primary">Vigan.04G175000</name>
    <name evidence="1" type="ORF">VIGAN_04175000</name>
</gene>
<protein>
    <submittedName>
        <fullName evidence="1">Uncharacterized protein</fullName>
    </submittedName>
</protein>
<reference evidence="1 2" key="1">
    <citation type="journal article" date="2015" name="Sci. Rep.">
        <title>The power of single molecule real-time sequencing technology in the de novo assembly of a eukaryotic genome.</title>
        <authorList>
            <person name="Sakai H."/>
            <person name="Naito K."/>
            <person name="Ogiso-Tanaka E."/>
            <person name="Takahashi Y."/>
            <person name="Iseki K."/>
            <person name="Muto C."/>
            <person name="Satou K."/>
            <person name="Teruya K."/>
            <person name="Shiroma A."/>
            <person name="Shimoji M."/>
            <person name="Hirano T."/>
            <person name="Itoh T."/>
            <person name="Kaga A."/>
            <person name="Tomooka N."/>
        </authorList>
    </citation>
    <scope>NUCLEOTIDE SEQUENCE [LARGE SCALE GENOMIC DNA]</scope>
    <source>
        <strain evidence="2">cv. Shumari</strain>
    </source>
</reference>
<keyword evidence="2" id="KW-1185">Reference proteome</keyword>
<accession>A0A0S3RV15</accession>